<comment type="caution">
    <text evidence="9">The sequence shown here is derived from an EMBL/GenBank/DDBJ whole genome shotgun (WGS) entry which is preliminary data.</text>
</comment>
<dbReference type="SUPFAM" id="SSF48403">
    <property type="entry name" value="Ankyrin repeat"/>
    <property type="match status" value="3"/>
</dbReference>
<evidence type="ECO:0000256" key="5">
    <source>
        <dbReference type="PROSITE-ProRule" id="PRU00023"/>
    </source>
</evidence>
<comment type="caution">
    <text evidence="6">Lacks conserved residue(s) required for the propagation of feature annotation.</text>
</comment>
<dbReference type="InterPro" id="IPR022414">
    <property type="entry name" value="ATP-guanido_PTrfase_cat"/>
</dbReference>
<evidence type="ECO:0000313" key="9">
    <source>
        <dbReference type="EMBL" id="OXA61928.1"/>
    </source>
</evidence>
<comment type="similarity">
    <text evidence="6">Belongs to the ATP:guanido phosphotransferase family.</text>
</comment>
<feature type="repeat" description="ANK" evidence="5">
    <location>
        <begin position="1669"/>
        <end position="1702"/>
    </location>
</feature>
<feature type="region of interest" description="Disordered" evidence="7">
    <location>
        <begin position="590"/>
        <end position="655"/>
    </location>
</feature>
<keyword evidence="2 6" id="KW-0547">Nucleotide-binding</keyword>
<feature type="compositionally biased region" description="Acidic residues" evidence="7">
    <location>
        <begin position="1412"/>
        <end position="1425"/>
    </location>
</feature>
<feature type="compositionally biased region" description="Gly residues" evidence="7">
    <location>
        <begin position="470"/>
        <end position="479"/>
    </location>
</feature>
<dbReference type="Gene3D" id="1.25.40.20">
    <property type="entry name" value="Ankyrin repeat-containing domain"/>
    <property type="match status" value="3"/>
</dbReference>
<keyword evidence="10" id="KW-1185">Reference proteome</keyword>
<gene>
    <name evidence="9" type="ORF">Fcan01_00519</name>
</gene>
<dbReference type="OrthoDB" id="432281at2759"/>
<accession>A0A226EXM2</accession>
<dbReference type="SUPFAM" id="SSF55931">
    <property type="entry name" value="Glutamine synthetase/guanido kinase"/>
    <property type="match status" value="1"/>
</dbReference>
<dbReference type="InterPro" id="IPR036770">
    <property type="entry name" value="Ankyrin_rpt-contain_sf"/>
</dbReference>
<dbReference type="Gene3D" id="1.20.890.10">
    <property type="entry name" value="cAMP-dependent protein kinase regulatory subunit, dimerization-anchoring domain"/>
    <property type="match status" value="1"/>
</dbReference>
<sequence length="1730" mass="191968">MMTVTQNNVYVHSSPPKAISGQGAAIRSWVRSGDLDKLESVILEGQGARLLGLMESSNDPKVRAFLKSVPSYMAKVDLIHDAVTRGSLRETQSLLDKRKLAVARDAVGRGLAHKAVLYGHKSLLDWLGRKFPEVVHLRDNEGRTPLHYTASSHTNSSTPDLYPLLLTLGASPDIPDLHGKKPPYYQAHPEDLDIESPFNNQRSLSRNKTLSRRISPTTPNKYQSNAYIPPPNSVTRAQIRIWIHERDIKKLEQIVWAGQGDKLLLETTNNSKVRRFLDNVPHLLGLNKDIHAACVAGDVGRVKALRERARGVEEVFMAKDQYGVTGVMKATHLGHRPLLEYFAYEFPKELKSARDSMGRSVLDYATTPSMASFLTKMLDEVPTNSNELSDLEIRRLRHLPDAPRVVGELGEWDRGGSGAGHEWGKSSIKRKQSSGEEEFGGSPIEDRIPSGRDTSVGGGGTKYRRAGVTSNGGGGGGGPASLRGDDDEKVEIVDVGDQYVVDEELVGEKYELGNVVLEGMDFEVDDDDEGDGRASGRGGNDDELEKELERITGEEQEEELVEKGEVLREEMEAEMAQKEEEENVEAELMESMDQSRITSPMKEPIKTPEVEVEPEEEQITDQTPPPRTPTPRLATPQVPPRSPTPVENDAAKELPPLPDVVTAEDVDQLIQDGNMESLVTLVLDGKGSLLVNRTPTSSMHPEVAEFLTNVPAYMAKIASIHSAANNGNLRDLQSLLDRKRLAQARDERGRVALHMAVLGGHAGVVRYLIGNYQGTDIPDNSGRTPLHYAATLPDHGTMYKILIQSGADPNIKDINDNPPGVYLRRKDLLTREELMDPVNGSSKPKTPAEVNTWERPPSPQPEDGGHDDDPAQGKSLYLKTTQSISSPADLELDLAQLQLLDAFYNQIHQQESSIWVKTWRKLRKSGNDQARIYIRKYLPFPLYEEIKGRSTPRFGATLLDCIKFYPQYFLIAPDPHCYWVFRELFLPVVRDGGGGSAGGGGNLVAECGIKKGMQVDIKNVDIAAKFVREVRIRLSRNLRPYPFVSLLRREGLEEISGKVEKVFGEKLANWERVDYERLMGEKEEREEREGGGRGVWPGIVEATKISRFWPKSRYVWINPDNSAQIWIHAQDHIDFIVRAMYGRVGPLLVEMSEIYDLISQDLDYHWSSEVGFLTVDPFRAGTGMKVTFRLRLPHLMLNRLSLLTLLNQNSLCLNKWHGKSSNNLTATTPTGDIDPEDWIEVENSKTFGLNEVELAKRVVDGVGEVIKVEEALCREHDLKATGDEDPAAEEEEINDEDGDLDAEVATMTTTEKDGTSFPAIWSEEGKYLATVLGDALVKGLTQVSQQRPNDPVEYLANFLKTYKNGEILASNIPPEVEERLKSGRAVTPGLLERNGLSGGAGLRGSGGIVEEKEAEEEEIRLEEESEKLIKTLDSDNDDELDQINNLDEMDDPDENGGSDGSGQGGGQTGTRDDRGQSVLHFAAARPGGASTILAFLQNPSVNLSWRDEKLRTARDVANGLGRTENVRTIDGWLVSLAIAGDVGSLTSLLLDGYDAFTVEDSSHNHIIDLAEKAGKREVALFLRSIPDFREKLDKLHAAVRSGDLEMVRTLTLTDRRLAIALGPAGKTALHVAVLFEDFPIVKYLVERFGVGGGGSNRDEVSVLKRGDWLDRTPLHYAMGVEKVEKMTRLLVRNGAKRVVKDLRGRQPSYYFINREEIVALQQEEQQIKQE</sequence>
<feature type="region of interest" description="Disordered" evidence="7">
    <location>
        <begin position="190"/>
        <end position="229"/>
    </location>
</feature>
<evidence type="ECO:0000259" key="8">
    <source>
        <dbReference type="PROSITE" id="PS51510"/>
    </source>
</evidence>
<feature type="compositionally biased region" description="Gly residues" evidence="7">
    <location>
        <begin position="1457"/>
        <end position="1468"/>
    </location>
</feature>
<feature type="binding site" evidence="6">
    <location>
        <begin position="1221"/>
        <end position="1226"/>
    </location>
    <ligand>
        <name>ATP</name>
        <dbReference type="ChEBI" id="CHEBI:30616"/>
    </ligand>
</feature>
<feature type="compositionally biased region" description="Polar residues" evidence="7">
    <location>
        <begin position="197"/>
        <end position="226"/>
    </location>
</feature>
<reference evidence="9 10" key="1">
    <citation type="submission" date="2015-12" db="EMBL/GenBank/DDBJ databases">
        <title>The genome of Folsomia candida.</title>
        <authorList>
            <person name="Faddeeva A."/>
            <person name="Derks M.F."/>
            <person name="Anvar Y."/>
            <person name="Smit S."/>
            <person name="Van Straalen N."/>
            <person name="Roelofs D."/>
        </authorList>
    </citation>
    <scope>NUCLEOTIDE SEQUENCE [LARGE SCALE GENOMIC DNA]</scope>
    <source>
        <strain evidence="9 10">VU population</strain>
        <tissue evidence="9">Whole body</tissue>
    </source>
</reference>
<dbReference type="GO" id="GO:0005524">
    <property type="term" value="F:ATP binding"/>
    <property type="evidence" value="ECO:0007669"/>
    <property type="project" value="UniProtKB-UniRule"/>
</dbReference>
<feature type="repeat" description="ANK" evidence="5">
    <location>
        <begin position="1624"/>
        <end position="1647"/>
    </location>
</feature>
<keyword evidence="1 6" id="KW-0808">Transferase</keyword>
<keyword evidence="5" id="KW-0040">ANK repeat</keyword>
<evidence type="ECO:0000256" key="7">
    <source>
        <dbReference type="SAM" id="MobiDB-lite"/>
    </source>
</evidence>
<dbReference type="STRING" id="158441.A0A226EXM2"/>
<evidence type="ECO:0000256" key="6">
    <source>
        <dbReference type="PROSITE-ProRule" id="PRU00843"/>
    </source>
</evidence>
<dbReference type="Gene3D" id="3.30.590.10">
    <property type="entry name" value="Glutamine synthetase/guanido kinase, catalytic domain"/>
    <property type="match status" value="1"/>
</dbReference>
<evidence type="ECO:0000256" key="2">
    <source>
        <dbReference type="ARBA" id="ARBA00022741"/>
    </source>
</evidence>
<evidence type="ECO:0000313" key="10">
    <source>
        <dbReference type="Proteomes" id="UP000198287"/>
    </source>
</evidence>
<dbReference type="GO" id="GO:0016301">
    <property type="term" value="F:kinase activity"/>
    <property type="evidence" value="ECO:0007669"/>
    <property type="project" value="UniProtKB-KW"/>
</dbReference>
<dbReference type="InterPro" id="IPR007858">
    <property type="entry name" value="Dpy-30_motif"/>
</dbReference>
<organism evidence="9 10">
    <name type="scientific">Folsomia candida</name>
    <name type="common">Springtail</name>
    <dbReference type="NCBI Taxonomy" id="158441"/>
    <lineage>
        <taxon>Eukaryota</taxon>
        <taxon>Metazoa</taxon>
        <taxon>Ecdysozoa</taxon>
        <taxon>Arthropoda</taxon>
        <taxon>Hexapoda</taxon>
        <taxon>Collembola</taxon>
        <taxon>Entomobryomorpha</taxon>
        <taxon>Isotomoidea</taxon>
        <taxon>Isotomidae</taxon>
        <taxon>Proisotominae</taxon>
        <taxon>Folsomia</taxon>
    </lineage>
</organism>
<dbReference type="InterPro" id="IPR002110">
    <property type="entry name" value="Ankyrin_rpt"/>
</dbReference>
<dbReference type="Pfam" id="PF12796">
    <property type="entry name" value="Ank_2"/>
    <property type="match status" value="2"/>
</dbReference>
<dbReference type="Gene3D" id="1.10.135.10">
    <property type="entry name" value="ATP:guanido phosphotransferase, N-terminal domain"/>
    <property type="match status" value="1"/>
</dbReference>
<feature type="binding site" evidence="6">
    <location>
        <begin position="1029"/>
        <end position="1033"/>
    </location>
    <ligand>
        <name>ATP</name>
        <dbReference type="ChEBI" id="CHEBI:30616"/>
    </ligand>
</feature>
<dbReference type="InterPro" id="IPR014746">
    <property type="entry name" value="Gln_synth/guanido_kin_cat_dom"/>
</dbReference>
<feature type="region of interest" description="Disordered" evidence="7">
    <location>
        <begin position="1391"/>
        <end position="1473"/>
    </location>
</feature>
<feature type="compositionally biased region" description="Gly residues" evidence="7">
    <location>
        <begin position="1396"/>
        <end position="1407"/>
    </location>
</feature>
<dbReference type="EMBL" id="LNIX01000001">
    <property type="protein sequence ID" value="OXA61928.1"/>
    <property type="molecule type" value="Genomic_DNA"/>
</dbReference>
<dbReference type="Pfam" id="PF02807">
    <property type="entry name" value="ATP-gua_PtransN"/>
    <property type="match status" value="1"/>
</dbReference>
<feature type="domain" description="Phosphagen kinase C-terminal" evidence="8">
    <location>
        <begin position="1026"/>
        <end position="1272"/>
    </location>
</feature>
<dbReference type="PANTHER" id="PTHR24172:SF4">
    <property type="entry name" value="ANK_REP_REGION DOMAIN-CONTAINING PROTEIN"/>
    <property type="match status" value="1"/>
</dbReference>
<dbReference type="CDD" id="cd22966">
    <property type="entry name" value="DD_DYDC-like"/>
    <property type="match status" value="1"/>
</dbReference>
<feature type="region of interest" description="Disordered" evidence="7">
    <location>
        <begin position="833"/>
        <end position="873"/>
    </location>
</feature>
<feature type="repeat" description="ANK" evidence="5">
    <location>
        <begin position="748"/>
        <end position="780"/>
    </location>
</feature>
<feature type="compositionally biased region" description="Acidic residues" evidence="7">
    <location>
        <begin position="610"/>
        <end position="619"/>
    </location>
</feature>
<dbReference type="PROSITE" id="PS50297">
    <property type="entry name" value="ANK_REP_REGION"/>
    <property type="match status" value="4"/>
</dbReference>
<feature type="repeat" description="ANK" evidence="5">
    <location>
        <begin position="781"/>
        <end position="814"/>
    </location>
</feature>
<dbReference type="InterPro" id="IPR036802">
    <property type="entry name" value="ATP-guanido_PTrfase_N_sf"/>
</dbReference>
<evidence type="ECO:0000256" key="1">
    <source>
        <dbReference type="ARBA" id="ARBA00022679"/>
    </source>
</evidence>
<proteinExistence type="inferred from homology"/>
<feature type="region of interest" description="Disordered" evidence="7">
    <location>
        <begin position="407"/>
        <end position="487"/>
    </location>
</feature>
<dbReference type="Pfam" id="PF00217">
    <property type="entry name" value="ATP-gua_Ptrans"/>
    <property type="match status" value="1"/>
</dbReference>
<name>A0A226EXM2_FOLCA</name>
<feature type="binding site" evidence="6">
    <location>
        <begin position="1185"/>
        <end position="1189"/>
    </location>
    <ligand>
        <name>ATP</name>
        <dbReference type="ChEBI" id="CHEBI:30616"/>
    </ligand>
</feature>
<dbReference type="OMA" id="HNFPEHE"/>
<feature type="repeat" description="ANK" evidence="5">
    <location>
        <begin position="141"/>
        <end position="177"/>
    </location>
</feature>
<dbReference type="SUPFAM" id="SSF48034">
    <property type="entry name" value="Guanido kinase N-terminal domain"/>
    <property type="match status" value="1"/>
</dbReference>
<feature type="region of interest" description="Disordered" evidence="7">
    <location>
        <begin position="523"/>
        <end position="564"/>
    </location>
</feature>
<keyword evidence="4 6" id="KW-0067">ATP-binding</keyword>
<evidence type="ECO:0000256" key="4">
    <source>
        <dbReference type="ARBA" id="ARBA00022840"/>
    </source>
</evidence>
<evidence type="ECO:0000256" key="3">
    <source>
        <dbReference type="ARBA" id="ARBA00022777"/>
    </source>
</evidence>
<feature type="compositionally biased region" description="Acidic residues" evidence="7">
    <location>
        <begin position="1434"/>
        <end position="1456"/>
    </location>
</feature>
<keyword evidence="3 6" id="KW-0418">Kinase</keyword>
<dbReference type="InterPro" id="IPR049630">
    <property type="entry name" value="DYDC-like_DD"/>
</dbReference>
<protein>
    <submittedName>
        <fullName evidence="9">Arginine kinase</fullName>
    </submittedName>
</protein>
<dbReference type="InterPro" id="IPR022413">
    <property type="entry name" value="ATP-guanido_PTrfase_N"/>
</dbReference>
<dbReference type="Proteomes" id="UP000198287">
    <property type="component" value="Unassembled WGS sequence"/>
</dbReference>
<dbReference type="Pfam" id="PF05186">
    <property type="entry name" value="Dpy-30"/>
    <property type="match status" value="1"/>
</dbReference>
<dbReference type="PANTHER" id="PTHR24172">
    <property type="entry name" value="ANK_REP_REGION DOMAIN-CONTAINING PROTEIN"/>
    <property type="match status" value="1"/>
</dbReference>
<dbReference type="SMART" id="SM00248">
    <property type="entry name" value="ANK"/>
    <property type="match status" value="8"/>
</dbReference>
<dbReference type="PROSITE" id="PS51510">
    <property type="entry name" value="PHOSPHAGEN_KINASE_C"/>
    <property type="match status" value="1"/>
</dbReference>
<dbReference type="PROSITE" id="PS50088">
    <property type="entry name" value="ANK_REPEAT"/>
    <property type="match status" value="5"/>
</dbReference>